<keyword evidence="3" id="KW-0378">Hydrolase</keyword>
<dbReference type="GO" id="GO:0031012">
    <property type="term" value="C:extracellular matrix"/>
    <property type="evidence" value="ECO:0007669"/>
    <property type="project" value="TreeGrafter"/>
</dbReference>
<feature type="compositionally biased region" description="Polar residues" evidence="4">
    <location>
        <begin position="238"/>
        <end position="266"/>
    </location>
</feature>
<evidence type="ECO:0008006" key="9">
    <source>
        <dbReference type="Google" id="ProtNLM"/>
    </source>
</evidence>
<dbReference type="InterPro" id="IPR038765">
    <property type="entry name" value="Papain-like_cys_pep_sf"/>
</dbReference>
<dbReference type="Pfam" id="PF02902">
    <property type="entry name" value="Peptidase_C48"/>
    <property type="match status" value="1"/>
</dbReference>
<dbReference type="EMBL" id="CAJNOC010001401">
    <property type="protein sequence ID" value="CAF0861672.1"/>
    <property type="molecule type" value="Genomic_DNA"/>
</dbReference>
<feature type="non-terminal residue" evidence="7">
    <location>
        <position position="1"/>
    </location>
</feature>
<evidence type="ECO:0000256" key="2">
    <source>
        <dbReference type="ARBA" id="ARBA00022670"/>
    </source>
</evidence>
<organism evidence="7 8">
    <name type="scientific">Brachionus calyciflorus</name>
    <dbReference type="NCBI Taxonomy" id="104777"/>
    <lineage>
        <taxon>Eukaryota</taxon>
        <taxon>Metazoa</taxon>
        <taxon>Spiralia</taxon>
        <taxon>Gnathifera</taxon>
        <taxon>Rotifera</taxon>
        <taxon>Eurotatoria</taxon>
        <taxon>Monogononta</taxon>
        <taxon>Pseudotrocha</taxon>
        <taxon>Ploima</taxon>
        <taxon>Brachionidae</taxon>
        <taxon>Brachionus</taxon>
    </lineage>
</organism>
<dbReference type="InterPro" id="IPR036691">
    <property type="entry name" value="Endo/exonu/phosph_ase_sf"/>
</dbReference>
<gene>
    <name evidence="7" type="ORF">OXX778_LOCUS9474</name>
</gene>
<comment type="similarity">
    <text evidence="1">Belongs to the peptidase C48 family.</text>
</comment>
<dbReference type="GO" id="GO:0008234">
    <property type="term" value="F:cysteine-type peptidase activity"/>
    <property type="evidence" value="ECO:0007669"/>
    <property type="project" value="InterPro"/>
</dbReference>
<evidence type="ECO:0000259" key="5">
    <source>
        <dbReference type="PROSITE" id="PS50600"/>
    </source>
</evidence>
<dbReference type="OrthoDB" id="6769832at2759"/>
<dbReference type="Proteomes" id="UP000663879">
    <property type="component" value="Unassembled WGS sequence"/>
</dbReference>
<accession>A0A813X9G6</accession>
<proteinExistence type="inferred from homology"/>
<dbReference type="SUPFAM" id="SSF54001">
    <property type="entry name" value="Cysteine proteinases"/>
    <property type="match status" value="1"/>
</dbReference>
<dbReference type="GO" id="GO:0061343">
    <property type="term" value="P:cell adhesion involved in heart morphogenesis"/>
    <property type="evidence" value="ECO:0007669"/>
    <property type="project" value="TreeGrafter"/>
</dbReference>
<sequence length="1407" mass="162326">MNVYSTFKNGEKVTCKKLDSLGDLEQNQNKFNHSTAESIKNIVDQLIELQLAVSSMKNDQVTNHLPKEENLVSKIHTLIHPPLCTIPLSSNSNDDLKKKLNDETDILKLIDTESNERIKRLKHVIIIGLNESSNDLINVKCIFNFLAIPQPIEIKRLYSKNDKFPRPVLCLLENIKNVQNLLKVSFKLRSNNKTENHWNESLNSKPNTIESNLIKDAQLSSTWSKYDQTKIPSDAGKSKTSPGSVRLNQPASKSSQNLNLSKTERTISNSDHTLQNKIKYSLKVYSSQDIDHTDDSVHISSSNQTIVKAYGINITQNDLHSLTTNACLNDQIINFYLNLLCNSFVSRKAYTLDSLISSKILSTDHRGLSKSLYKTNLTSFELLFIPLHVKGNHWALLVFDVVKKHILFMDSIYPVDILIVQRVASTLSKYLNVLKESSSWQIILDKVFPKQINNLTDCGVFICQYAKYLISDLPFDFSQKDIVLKHPKFQILHLNINSILNHLVDVDEILSSKLFDLVFFCETKLDDLIPNSFYNHDLYFKIRLDRSRHGGGLVVFIKNSLVVTKSILLDKLELIYFQIRLKNQKYNFVNSYRSPSVNEELFLDKLDDFIHTLNLNEPLFIIGDLNMDCLNNANLKIKDFIQNNDLINFVTKPTRISTKFYKKSNTTKKTTTLIDLLLHNGDLVENADVIDCPFSDHNFVVSKLSINKPTNVMRTIECRNLSTENMEKINNLIDVIDLKQLKNNSNIESKWTFFKNEILKIINDVAPLRKITVKNGHQFPWYDDDLLKLRHLKDSAYKRYIRSNLSSDKISFDHYNQLFKSTNDKKLIEYFKDKSLNDFRNSKKFWQFYPSKINVISDKSSTNPINHVKFNGKISNDKIELCNIFNRFFTTISSTSKSSLEDSLDFIDNSIPTMIGPEFKFSFPTSNELDDLIKTLPTSSAPGICGIPTKVLKLASPKLKSMIAYLFNYSILSCSIPKDWKTAIVTPLYKNKGSNDDVSNYRGISVLPPIAKLFEKLLHKQIISYLNDFNVLTGDQHGFRSNHSCESALHEILSEINKIRSKRLIGLLLFIDFKKAFYTVDAQILLLKLKKYGFSDTAINLIRNYFDNRVQVVKIDDFKSEPLDIRLGVPQGSVLGPLFFLLFINDLSKYLDNITVKLFADDTTIINCADNIEDLLSHFSLAIKKLILWCDLNRIDINWDKTKVMFVTNKKNVNIPEKLKIEGSEIEVVDNFKLLGITIDNKLNFLKYVSDLRNSINKRIYSIDRLFYLSHKVRLQFFKSFVLPYFDYCMTISIYFPKKAIQKLANTYYYCVHKLLHLNISITVAEDFNKLNIELNKFKLDGYQHKLIKRLTRFIYKIFNHNNAPTGLKNILQRNRDFKKLSFDLRNKNSFAIPAKGKLNDQMENTF</sequence>
<dbReference type="PROSITE" id="PS50878">
    <property type="entry name" value="RT_POL"/>
    <property type="match status" value="1"/>
</dbReference>
<dbReference type="CDD" id="cd01650">
    <property type="entry name" value="RT_nLTR_like"/>
    <property type="match status" value="1"/>
</dbReference>
<dbReference type="Pfam" id="PF03372">
    <property type="entry name" value="Exo_endo_phos"/>
    <property type="match status" value="1"/>
</dbReference>
<evidence type="ECO:0000256" key="3">
    <source>
        <dbReference type="ARBA" id="ARBA00022801"/>
    </source>
</evidence>
<dbReference type="InterPro" id="IPR005135">
    <property type="entry name" value="Endo/exonuclease/phosphatase"/>
</dbReference>
<dbReference type="SUPFAM" id="SSF56219">
    <property type="entry name" value="DNase I-like"/>
    <property type="match status" value="1"/>
</dbReference>
<evidence type="ECO:0000313" key="8">
    <source>
        <dbReference type="Proteomes" id="UP000663879"/>
    </source>
</evidence>
<dbReference type="InterPro" id="IPR043502">
    <property type="entry name" value="DNA/RNA_pol_sf"/>
</dbReference>
<keyword evidence="8" id="KW-1185">Reference proteome</keyword>
<dbReference type="SUPFAM" id="SSF56672">
    <property type="entry name" value="DNA/RNA polymerases"/>
    <property type="match status" value="1"/>
</dbReference>
<name>A0A813X9G6_9BILA</name>
<reference evidence="7" key="1">
    <citation type="submission" date="2021-02" db="EMBL/GenBank/DDBJ databases">
        <authorList>
            <person name="Nowell W R."/>
        </authorList>
    </citation>
    <scope>NUCLEOTIDE SEQUENCE</scope>
    <source>
        <strain evidence="7">Ploen Becks lab</strain>
    </source>
</reference>
<dbReference type="PANTHER" id="PTHR33395:SF22">
    <property type="entry name" value="REVERSE TRANSCRIPTASE DOMAIN-CONTAINING PROTEIN"/>
    <property type="match status" value="1"/>
</dbReference>
<feature type="region of interest" description="Disordered" evidence="4">
    <location>
        <begin position="230"/>
        <end position="266"/>
    </location>
</feature>
<dbReference type="InterPro" id="IPR003653">
    <property type="entry name" value="Peptidase_C48_C"/>
</dbReference>
<dbReference type="PANTHER" id="PTHR33395">
    <property type="entry name" value="TRANSCRIPTASE, PUTATIVE-RELATED-RELATED"/>
    <property type="match status" value="1"/>
</dbReference>
<dbReference type="PROSITE" id="PS50600">
    <property type="entry name" value="ULP_PROTEASE"/>
    <property type="match status" value="1"/>
</dbReference>
<evidence type="ECO:0000256" key="1">
    <source>
        <dbReference type="ARBA" id="ARBA00005234"/>
    </source>
</evidence>
<evidence type="ECO:0000256" key="4">
    <source>
        <dbReference type="SAM" id="MobiDB-lite"/>
    </source>
</evidence>
<dbReference type="Pfam" id="PF00078">
    <property type="entry name" value="RVT_1"/>
    <property type="match status" value="1"/>
</dbReference>
<dbReference type="Gene3D" id="3.40.395.10">
    <property type="entry name" value="Adenoviral Proteinase, Chain A"/>
    <property type="match status" value="1"/>
</dbReference>
<comment type="caution">
    <text evidence="7">The sequence shown here is derived from an EMBL/GenBank/DDBJ whole genome shotgun (WGS) entry which is preliminary data.</text>
</comment>
<protein>
    <recommendedName>
        <fullName evidence="9">Reverse transcriptase domain-containing protein</fullName>
    </recommendedName>
</protein>
<dbReference type="GO" id="GO:0007508">
    <property type="term" value="P:larval heart development"/>
    <property type="evidence" value="ECO:0007669"/>
    <property type="project" value="TreeGrafter"/>
</dbReference>
<dbReference type="GO" id="GO:0006508">
    <property type="term" value="P:proteolysis"/>
    <property type="evidence" value="ECO:0007669"/>
    <property type="project" value="UniProtKB-KW"/>
</dbReference>
<evidence type="ECO:0000259" key="6">
    <source>
        <dbReference type="PROSITE" id="PS50878"/>
    </source>
</evidence>
<evidence type="ECO:0000313" key="7">
    <source>
        <dbReference type="EMBL" id="CAF0861672.1"/>
    </source>
</evidence>
<keyword evidence="2" id="KW-0645">Protease</keyword>
<dbReference type="InterPro" id="IPR000477">
    <property type="entry name" value="RT_dom"/>
</dbReference>
<feature type="domain" description="Reverse transcriptase" evidence="6">
    <location>
        <begin position="969"/>
        <end position="1239"/>
    </location>
</feature>
<feature type="domain" description="Ubiquitin-like protease family profile" evidence="5">
    <location>
        <begin position="312"/>
        <end position="469"/>
    </location>
</feature>
<dbReference type="Gene3D" id="3.60.10.10">
    <property type="entry name" value="Endonuclease/exonuclease/phosphatase"/>
    <property type="match status" value="1"/>
</dbReference>